<name>A0AAV0WEC0_9HEMI</name>
<reference evidence="1 2" key="1">
    <citation type="submission" date="2023-01" db="EMBL/GenBank/DDBJ databases">
        <authorList>
            <person name="Whitehead M."/>
        </authorList>
    </citation>
    <scope>NUCLEOTIDE SEQUENCE [LARGE SCALE GENOMIC DNA]</scope>
</reference>
<proteinExistence type="predicted"/>
<organism evidence="1 2">
    <name type="scientific">Macrosiphum euphorbiae</name>
    <name type="common">potato aphid</name>
    <dbReference type="NCBI Taxonomy" id="13131"/>
    <lineage>
        <taxon>Eukaryota</taxon>
        <taxon>Metazoa</taxon>
        <taxon>Ecdysozoa</taxon>
        <taxon>Arthropoda</taxon>
        <taxon>Hexapoda</taxon>
        <taxon>Insecta</taxon>
        <taxon>Pterygota</taxon>
        <taxon>Neoptera</taxon>
        <taxon>Paraneoptera</taxon>
        <taxon>Hemiptera</taxon>
        <taxon>Sternorrhyncha</taxon>
        <taxon>Aphidomorpha</taxon>
        <taxon>Aphidoidea</taxon>
        <taxon>Aphididae</taxon>
        <taxon>Macrosiphini</taxon>
        <taxon>Macrosiphum</taxon>
    </lineage>
</organism>
<sequence>MIAQIDRGERTHGYQPLLSTTSHLTSNLVHEVTTITTFRRNSKRRWTNTINSNTVTIDYKHTIRTTYRQRLTSDNRRMTIPYSQRTTNTKNGLRERHYSHDDYGGHKIRTTTTFFNSNPTSDNVNYSTK</sequence>
<evidence type="ECO:0000313" key="2">
    <source>
        <dbReference type="Proteomes" id="UP001160148"/>
    </source>
</evidence>
<gene>
    <name evidence="1" type="ORF">MEUPH1_LOCUS10108</name>
</gene>
<keyword evidence="2" id="KW-1185">Reference proteome</keyword>
<protein>
    <submittedName>
        <fullName evidence="1">Uncharacterized protein</fullName>
    </submittedName>
</protein>
<dbReference type="EMBL" id="CARXXK010000002">
    <property type="protein sequence ID" value="CAI6354062.1"/>
    <property type="molecule type" value="Genomic_DNA"/>
</dbReference>
<accession>A0AAV0WEC0</accession>
<dbReference type="Proteomes" id="UP001160148">
    <property type="component" value="Unassembled WGS sequence"/>
</dbReference>
<dbReference type="AlphaFoldDB" id="A0AAV0WEC0"/>
<evidence type="ECO:0000313" key="1">
    <source>
        <dbReference type="EMBL" id="CAI6354062.1"/>
    </source>
</evidence>
<comment type="caution">
    <text evidence="1">The sequence shown here is derived from an EMBL/GenBank/DDBJ whole genome shotgun (WGS) entry which is preliminary data.</text>
</comment>